<keyword evidence="3" id="KW-0238">DNA-binding</keyword>
<keyword evidence="12" id="KW-1185">Reference proteome</keyword>
<dbReference type="PANTHER" id="PTHR12802:SF140">
    <property type="entry name" value="SWI_SNF COMPLEX SUBUNIT SWI3A"/>
    <property type="match status" value="1"/>
</dbReference>
<dbReference type="Proteomes" id="UP001497480">
    <property type="component" value="Unassembled WGS sequence"/>
</dbReference>
<evidence type="ECO:0000256" key="3">
    <source>
        <dbReference type="ARBA" id="ARBA00023125"/>
    </source>
</evidence>
<dbReference type="PROSITE" id="PS51293">
    <property type="entry name" value="SANT"/>
    <property type="match status" value="1"/>
</dbReference>
<dbReference type="InterPro" id="IPR032451">
    <property type="entry name" value="SMARCC_C"/>
</dbReference>
<dbReference type="InterPro" id="IPR007526">
    <property type="entry name" value="SWIRM"/>
</dbReference>
<evidence type="ECO:0000259" key="9">
    <source>
        <dbReference type="PROSITE" id="PS50934"/>
    </source>
</evidence>
<dbReference type="Gene3D" id="1.10.10.60">
    <property type="entry name" value="Homeodomain-like"/>
    <property type="match status" value="1"/>
</dbReference>
<name>A0AAV1W8J0_LUPLU</name>
<dbReference type="Gene3D" id="1.10.10.10">
    <property type="entry name" value="Winged helix-like DNA-binding domain superfamily/Winged helix DNA-binding domain"/>
    <property type="match status" value="1"/>
</dbReference>
<feature type="domain" description="SANT" evidence="10">
    <location>
        <begin position="256"/>
        <end position="307"/>
    </location>
</feature>
<evidence type="ECO:0000313" key="11">
    <source>
        <dbReference type="EMBL" id="CAL0305187.1"/>
    </source>
</evidence>
<evidence type="ECO:0000256" key="7">
    <source>
        <dbReference type="SAM" id="MobiDB-lite"/>
    </source>
</evidence>
<dbReference type="PANTHER" id="PTHR12802">
    <property type="entry name" value="SWI/SNF COMPLEX-RELATED"/>
    <property type="match status" value="1"/>
</dbReference>
<organism evidence="11 12">
    <name type="scientific">Lupinus luteus</name>
    <name type="common">European yellow lupine</name>
    <dbReference type="NCBI Taxonomy" id="3873"/>
    <lineage>
        <taxon>Eukaryota</taxon>
        <taxon>Viridiplantae</taxon>
        <taxon>Streptophyta</taxon>
        <taxon>Embryophyta</taxon>
        <taxon>Tracheophyta</taxon>
        <taxon>Spermatophyta</taxon>
        <taxon>Magnoliopsida</taxon>
        <taxon>eudicotyledons</taxon>
        <taxon>Gunneridae</taxon>
        <taxon>Pentapetalae</taxon>
        <taxon>rosids</taxon>
        <taxon>fabids</taxon>
        <taxon>Fabales</taxon>
        <taxon>Fabaceae</taxon>
        <taxon>Papilionoideae</taxon>
        <taxon>50 kb inversion clade</taxon>
        <taxon>genistoids sensu lato</taxon>
        <taxon>core genistoids</taxon>
        <taxon>Genisteae</taxon>
        <taxon>Lupinus</taxon>
    </lineage>
</organism>
<evidence type="ECO:0000256" key="6">
    <source>
        <dbReference type="SAM" id="Coils"/>
    </source>
</evidence>
<dbReference type="EMBL" id="CAXHTB010000004">
    <property type="protein sequence ID" value="CAL0305187.1"/>
    <property type="molecule type" value="Genomic_DNA"/>
</dbReference>
<evidence type="ECO:0008006" key="13">
    <source>
        <dbReference type="Google" id="ProtNLM"/>
    </source>
</evidence>
<dbReference type="PROSITE" id="PS50090">
    <property type="entry name" value="MYB_LIKE"/>
    <property type="match status" value="1"/>
</dbReference>
<feature type="region of interest" description="Disordered" evidence="7">
    <location>
        <begin position="329"/>
        <end position="378"/>
    </location>
</feature>
<dbReference type="CDD" id="cd00167">
    <property type="entry name" value="SANT"/>
    <property type="match status" value="1"/>
</dbReference>
<dbReference type="InterPro" id="IPR001005">
    <property type="entry name" value="SANT/Myb"/>
</dbReference>
<dbReference type="Pfam" id="PF04433">
    <property type="entry name" value="SWIRM"/>
    <property type="match status" value="1"/>
</dbReference>
<protein>
    <recommendedName>
        <fullName evidence="13">SWI/SNF complex subunit SWI3A</fullName>
    </recommendedName>
</protein>
<reference evidence="11 12" key="1">
    <citation type="submission" date="2024-03" db="EMBL/GenBank/DDBJ databases">
        <authorList>
            <person name="Martinez-Hernandez J."/>
        </authorList>
    </citation>
    <scope>NUCLEOTIDE SEQUENCE [LARGE SCALE GENOMIC DNA]</scope>
</reference>
<dbReference type="Pfam" id="PF00249">
    <property type="entry name" value="Myb_DNA-binding"/>
    <property type="match status" value="1"/>
</dbReference>
<evidence type="ECO:0000256" key="5">
    <source>
        <dbReference type="ARBA" id="ARBA00023242"/>
    </source>
</evidence>
<sequence>MEVTKDSNSSNPLLIHDSDSELELYTIPSSSRWFIWDEIHETERTSLKEFFDGSSLSRTPKIYKEYRDFIINKYREEPSRRLAFTDVRKSLVGDVTVLHKVFRFLENWGLINYGAPALGAEGGDAAEEVEEKWKVRVEEGAPNGIRVSAMPNSLKPISLPRGTVIAKTGKDAGGSGGGGAGIKLPLLASYSDVYGDLLREKEVNCGLCRDKCDSGQYKSTQDSFIICAKCFKNGNYGETRSAGDFISNEPSENSGKNEAAWTEGETLLLLESVLKHGDEWELVSRSVQTKSKLDCISKLIELPFGELIVGSAHRNVNCNSANGIMNNAKQVQSSSSDHQETSKTQDQPLEISNENEQNGDAVKESPSKRQRVTPLSDSSSSLMKQVGLISTVVDPHITAAAADAAIMALCDENLCPREIFDVKEGYAPIMNSLHSNSARALDGEELEMERSTESEIDDKCPNDDIPLTLRIRAAIATALGAAAARAKLLADQEDREIEHLVATIIEAQIEKLQRKVKHFDDLEQMMEKEHAETEELKDSILTERIDVLRRTFGSGVTRWKDYSYVKS</sequence>
<dbReference type="Pfam" id="PF16495">
    <property type="entry name" value="SWIRM-assoc_1"/>
    <property type="match status" value="1"/>
</dbReference>
<feature type="compositionally biased region" description="Polar residues" evidence="7">
    <location>
        <begin position="344"/>
        <end position="358"/>
    </location>
</feature>
<dbReference type="InterPro" id="IPR009057">
    <property type="entry name" value="Homeodomain-like_sf"/>
</dbReference>
<accession>A0AAV1W8J0</accession>
<dbReference type="FunFam" id="1.10.10.10:FF:000020">
    <property type="entry name" value="SWI/SNF complex subunit SMARCC2 isoform c"/>
    <property type="match status" value="1"/>
</dbReference>
<dbReference type="AlphaFoldDB" id="A0AAV1W8J0"/>
<gene>
    <name evidence="11" type="ORF">LLUT_LOCUS6247</name>
</gene>
<evidence type="ECO:0000256" key="1">
    <source>
        <dbReference type="ARBA" id="ARBA00022473"/>
    </source>
</evidence>
<dbReference type="GO" id="GO:0003677">
    <property type="term" value="F:DNA binding"/>
    <property type="evidence" value="ECO:0007669"/>
    <property type="project" value="UniProtKB-KW"/>
</dbReference>
<feature type="domain" description="SWIRM" evidence="9">
    <location>
        <begin position="25"/>
        <end position="122"/>
    </location>
</feature>
<keyword evidence="2" id="KW-0805">Transcription regulation</keyword>
<dbReference type="InterPro" id="IPR036388">
    <property type="entry name" value="WH-like_DNA-bd_sf"/>
</dbReference>
<dbReference type="InterPro" id="IPR017884">
    <property type="entry name" value="SANT_dom"/>
</dbReference>
<dbReference type="PROSITE" id="PS50934">
    <property type="entry name" value="SWIRM"/>
    <property type="match status" value="1"/>
</dbReference>
<feature type="coiled-coil region" evidence="6">
    <location>
        <begin position="509"/>
        <end position="539"/>
    </location>
</feature>
<evidence type="ECO:0000256" key="2">
    <source>
        <dbReference type="ARBA" id="ARBA00023015"/>
    </source>
</evidence>
<dbReference type="SMART" id="SM00717">
    <property type="entry name" value="SANT"/>
    <property type="match status" value="1"/>
</dbReference>
<keyword evidence="1" id="KW-0217">Developmental protein</keyword>
<evidence type="ECO:0000256" key="4">
    <source>
        <dbReference type="ARBA" id="ARBA00023163"/>
    </source>
</evidence>
<proteinExistence type="predicted"/>
<keyword evidence="4" id="KW-0804">Transcription</keyword>
<keyword evidence="5" id="KW-0539">Nucleus</keyword>
<evidence type="ECO:0000259" key="10">
    <source>
        <dbReference type="PROSITE" id="PS51293"/>
    </source>
</evidence>
<feature type="domain" description="Myb-like" evidence="8">
    <location>
        <begin position="253"/>
        <end position="295"/>
    </location>
</feature>
<comment type="caution">
    <text evidence="11">The sequence shown here is derived from an EMBL/GenBank/DDBJ whole genome shotgun (WGS) entry which is preliminary data.</text>
</comment>
<dbReference type="SUPFAM" id="SSF46689">
    <property type="entry name" value="Homeodomain-like"/>
    <property type="match status" value="2"/>
</dbReference>
<keyword evidence="6" id="KW-0175">Coiled coil</keyword>
<dbReference type="GO" id="GO:0005634">
    <property type="term" value="C:nucleus"/>
    <property type="evidence" value="ECO:0007669"/>
    <property type="project" value="UniProtKB-ARBA"/>
</dbReference>
<evidence type="ECO:0000313" key="12">
    <source>
        <dbReference type="Proteomes" id="UP001497480"/>
    </source>
</evidence>
<evidence type="ECO:0000259" key="8">
    <source>
        <dbReference type="PROSITE" id="PS50090"/>
    </source>
</evidence>